<dbReference type="OrthoDB" id="193499at2759"/>
<comment type="catalytic activity">
    <reaction evidence="2">
        <text>[protein]-peptidylproline (omega=180) = [protein]-peptidylproline (omega=0)</text>
        <dbReference type="Rhea" id="RHEA:16237"/>
        <dbReference type="Rhea" id="RHEA-COMP:10747"/>
        <dbReference type="Rhea" id="RHEA-COMP:10748"/>
        <dbReference type="ChEBI" id="CHEBI:83833"/>
        <dbReference type="ChEBI" id="CHEBI:83834"/>
        <dbReference type="EC" id="5.2.1.8"/>
    </reaction>
</comment>
<dbReference type="InterPro" id="IPR029000">
    <property type="entry name" value="Cyclophilin-like_dom_sf"/>
</dbReference>
<dbReference type="EMBL" id="CACVBM020001413">
    <property type="protein sequence ID" value="CAA7049336.1"/>
    <property type="molecule type" value="Genomic_DNA"/>
</dbReference>
<comment type="function">
    <text evidence="2">PPIases accelerate the folding of proteins. It catalyzes the cis-trans isomerization of proline imidic peptide bonds in oligopeptides.</text>
</comment>
<reference evidence="4" key="1">
    <citation type="submission" date="2020-01" db="EMBL/GenBank/DDBJ databases">
        <authorList>
            <person name="Mishra B."/>
        </authorList>
    </citation>
    <scope>NUCLEOTIDE SEQUENCE [LARGE SCALE GENOMIC DNA]</scope>
</reference>
<feature type="domain" description="PPIase cyclophilin-type" evidence="3">
    <location>
        <begin position="10"/>
        <end position="71"/>
    </location>
</feature>
<dbReference type="Gene3D" id="2.40.100.10">
    <property type="entry name" value="Cyclophilin-like"/>
    <property type="match status" value="1"/>
</dbReference>
<dbReference type="PRINTS" id="PR00153">
    <property type="entry name" value="CSAPPISMRASE"/>
</dbReference>
<dbReference type="GO" id="GO:0016018">
    <property type="term" value="F:cyclosporin A binding"/>
    <property type="evidence" value="ECO:0007669"/>
    <property type="project" value="TreeGrafter"/>
</dbReference>
<dbReference type="AlphaFoldDB" id="A0A6D2KJB4"/>
<dbReference type="PANTHER" id="PTHR11071">
    <property type="entry name" value="PEPTIDYL-PROLYL CIS-TRANS ISOMERASE"/>
    <property type="match status" value="1"/>
</dbReference>
<evidence type="ECO:0000313" key="5">
    <source>
        <dbReference type="Proteomes" id="UP000467841"/>
    </source>
</evidence>
<accession>A0A6D2KJB4</accession>
<comment type="caution">
    <text evidence="4">The sequence shown here is derived from an EMBL/GenBank/DDBJ whole genome shotgun (WGS) entry which is preliminary data.</text>
</comment>
<comment type="similarity">
    <text evidence="1 2">Belongs to the cyclophilin-type PPIase family.</text>
</comment>
<dbReference type="SUPFAM" id="SSF50891">
    <property type="entry name" value="Cyclophilin-like"/>
    <property type="match status" value="1"/>
</dbReference>
<dbReference type="GO" id="GO:0005829">
    <property type="term" value="C:cytosol"/>
    <property type="evidence" value="ECO:0007669"/>
    <property type="project" value="TreeGrafter"/>
</dbReference>
<keyword evidence="2" id="KW-0697">Rotamase</keyword>
<dbReference type="Pfam" id="PF00160">
    <property type="entry name" value="Pro_isomerase"/>
    <property type="match status" value="1"/>
</dbReference>
<dbReference type="PANTHER" id="PTHR11071:SF561">
    <property type="entry name" value="PEPTIDYL-PROLYL CIS-TRANS ISOMERASE D-RELATED"/>
    <property type="match status" value="1"/>
</dbReference>
<proteinExistence type="inferred from homology"/>
<keyword evidence="5" id="KW-1185">Reference proteome</keyword>
<gene>
    <name evidence="4" type="ORF">MERR_LOCUS36571</name>
</gene>
<dbReference type="InterPro" id="IPR002130">
    <property type="entry name" value="Cyclophilin-type_PPIase_dom"/>
</dbReference>
<sequence length="73" mass="7896">MGKMAHRPGNRGPDTNGSDFMIVLKKDPVLDNAHVVFGQVVEGLDLIRSIVKEVHGCGMPTKPVVIADCRQIS</sequence>
<dbReference type="Proteomes" id="UP000467841">
    <property type="component" value="Unassembled WGS sequence"/>
</dbReference>
<evidence type="ECO:0000313" key="4">
    <source>
        <dbReference type="EMBL" id="CAA7049336.1"/>
    </source>
</evidence>
<name>A0A6D2KJB4_9BRAS</name>
<dbReference type="PROSITE" id="PS50072">
    <property type="entry name" value="CSA_PPIASE_2"/>
    <property type="match status" value="1"/>
</dbReference>
<dbReference type="GO" id="GO:0005886">
    <property type="term" value="C:plasma membrane"/>
    <property type="evidence" value="ECO:0007669"/>
    <property type="project" value="TreeGrafter"/>
</dbReference>
<keyword evidence="2" id="KW-0413">Isomerase</keyword>
<dbReference type="GO" id="GO:0003755">
    <property type="term" value="F:peptidyl-prolyl cis-trans isomerase activity"/>
    <property type="evidence" value="ECO:0007669"/>
    <property type="project" value="UniProtKB-UniRule"/>
</dbReference>
<dbReference type="EC" id="5.2.1.8" evidence="2"/>
<protein>
    <recommendedName>
        <fullName evidence="2">Peptidyl-prolyl cis-trans isomerase</fullName>
        <shortName evidence="2">PPIase</shortName>
        <ecNumber evidence="2">5.2.1.8</ecNumber>
    </recommendedName>
</protein>
<organism evidence="4 5">
    <name type="scientific">Microthlaspi erraticum</name>
    <dbReference type="NCBI Taxonomy" id="1685480"/>
    <lineage>
        <taxon>Eukaryota</taxon>
        <taxon>Viridiplantae</taxon>
        <taxon>Streptophyta</taxon>
        <taxon>Embryophyta</taxon>
        <taxon>Tracheophyta</taxon>
        <taxon>Spermatophyta</taxon>
        <taxon>Magnoliopsida</taxon>
        <taxon>eudicotyledons</taxon>
        <taxon>Gunneridae</taxon>
        <taxon>Pentapetalae</taxon>
        <taxon>rosids</taxon>
        <taxon>malvids</taxon>
        <taxon>Brassicales</taxon>
        <taxon>Brassicaceae</taxon>
        <taxon>Coluteocarpeae</taxon>
        <taxon>Microthlaspi</taxon>
    </lineage>
</organism>
<evidence type="ECO:0000256" key="1">
    <source>
        <dbReference type="ARBA" id="ARBA00007365"/>
    </source>
</evidence>
<evidence type="ECO:0000256" key="2">
    <source>
        <dbReference type="RuleBase" id="RU363019"/>
    </source>
</evidence>
<dbReference type="GO" id="GO:0006457">
    <property type="term" value="P:protein folding"/>
    <property type="evidence" value="ECO:0007669"/>
    <property type="project" value="TreeGrafter"/>
</dbReference>
<evidence type="ECO:0000259" key="3">
    <source>
        <dbReference type="PROSITE" id="PS50072"/>
    </source>
</evidence>